<organism evidence="10 11">
    <name type="scientific">Garciella nitratireducens DSM 15102</name>
    <dbReference type="NCBI Taxonomy" id="1121911"/>
    <lineage>
        <taxon>Bacteria</taxon>
        <taxon>Bacillati</taxon>
        <taxon>Bacillota</taxon>
        <taxon>Clostridia</taxon>
        <taxon>Eubacteriales</taxon>
        <taxon>Eubacteriaceae</taxon>
        <taxon>Garciella</taxon>
    </lineage>
</organism>
<protein>
    <submittedName>
        <fullName evidence="10">PTS system D-mannose-specific IIA component, Man family</fullName>
    </submittedName>
</protein>
<dbReference type="PANTHER" id="PTHR33799:SF1">
    <property type="entry name" value="PTS SYSTEM MANNOSE-SPECIFIC EIIAB COMPONENT-RELATED"/>
    <property type="match status" value="1"/>
</dbReference>
<dbReference type="PANTHER" id="PTHR33799">
    <property type="entry name" value="PTS PERMEASE-RELATED-RELATED"/>
    <property type="match status" value="1"/>
</dbReference>
<evidence type="ECO:0000256" key="3">
    <source>
        <dbReference type="ARBA" id="ARBA00022490"/>
    </source>
</evidence>
<dbReference type="InterPro" id="IPR033887">
    <property type="entry name" value="PTS_IIA_man"/>
</dbReference>
<evidence type="ECO:0000313" key="11">
    <source>
        <dbReference type="Proteomes" id="UP000196365"/>
    </source>
</evidence>
<evidence type="ECO:0000256" key="7">
    <source>
        <dbReference type="ARBA" id="ARBA00022683"/>
    </source>
</evidence>
<keyword evidence="5" id="KW-0762">Sugar transport</keyword>
<evidence type="ECO:0000313" key="10">
    <source>
        <dbReference type="EMBL" id="SJZ56393.1"/>
    </source>
</evidence>
<dbReference type="GO" id="GO:0009401">
    <property type="term" value="P:phosphoenolpyruvate-dependent sugar phosphotransferase system"/>
    <property type="evidence" value="ECO:0007669"/>
    <property type="project" value="UniProtKB-KW"/>
</dbReference>
<keyword evidence="11" id="KW-1185">Reference proteome</keyword>
<name>A0A1T4LNZ9_9FIRM</name>
<dbReference type="NCBIfam" id="TIGR00824">
    <property type="entry name" value="EIIA-man"/>
    <property type="match status" value="1"/>
</dbReference>
<evidence type="ECO:0000259" key="9">
    <source>
        <dbReference type="PROSITE" id="PS51096"/>
    </source>
</evidence>
<evidence type="ECO:0000256" key="5">
    <source>
        <dbReference type="ARBA" id="ARBA00022597"/>
    </source>
</evidence>
<dbReference type="Pfam" id="PF03610">
    <property type="entry name" value="EIIA-man"/>
    <property type="match status" value="1"/>
</dbReference>
<evidence type="ECO:0000256" key="2">
    <source>
        <dbReference type="ARBA" id="ARBA00022448"/>
    </source>
</evidence>
<dbReference type="CDD" id="cd00006">
    <property type="entry name" value="PTS_IIA_man"/>
    <property type="match status" value="1"/>
</dbReference>
<dbReference type="Gene3D" id="3.40.50.510">
    <property type="entry name" value="Phosphotransferase system, mannose-type IIA component"/>
    <property type="match status" value="1"/>
</dbReference>
<dbReference type="PROSITE" id="PS51096">
    <property type="entry name" value="PTS_EIIA_TYPE_4"/>
    <property type="match status" value="1"/>
</dbReference>
<dbReference type="OrthoDB" id="9788818at2"/>
<keyword evidence="4" id="KW-0597">Phosphoprotein</keyword>
<evidence type="ECO:0000256" key="4">
    <source>
        <dbReference type="ARBA" id="ARBA00022553"/>
    </source>
</evidence>
<evidence type="ECO:0000256" key="6">
    <source>
        <dbReference type="ARBA" id="ARBA00022679"/>
    </source>
</evidence>
<keyword evidence="3" id="KW-0963">Cytoplasm</keyword>
<keyword evidence="2" id="KW-0813">Transport</keyword>
<dbReference type="InterPro" id="IPR013789">
    <property type="entry name" value="PTS_EIIA_man"/>
</dbReference>
<dbReference type="AlphaFoldDB" id="A0A1T4LNZ9"/>
<dbReference type="InterPro" id="IPR051471">
    <property type="entry name" value="Bacterial_PTS_sugar_comp"/>
</dbReference>
<dbReference type="GO" id="GO:0005737">
    <property type="term" value="C:cytoplasm"/>
    <property type="evidence" value="ECO:0007669"/>
    <property type="project" value="UniProtKB-SubCell"/>
</dbReference>
<dbReference type="SUPFAM" id="SSF53062">
    <property type="entry name" value="PTS system fructose IIA component-like"/>
    <property type="match status" value="1"/>
</dbReference>
<gene>
    <name evidence="10" type="ORF">SAMN02745973_01052</name>
</gene>
<dbReference type="RefSeq" id="WP_087678502.1">
    <property type="nucleotide sequence ID" value="NZ_FUWV01000004.1"/>
</dbReference>
<dbReference type="InterPro" id="IPR004701">
    <property type="entry name" value="PTS_EIIA_man-typ"/>
</dbReference>
<dbReference type="EMBL" id="FUWV01000004">
    <property type="protein sequence ID" value="SJZ56393.1"/>
    <property type="molecule type" value="Genomic_DNA"/>
</dbReference>
<dbReference type="GO" id="GO:0016773">
    <property type="term" value="F:phosphotransferase activity, alcohol group as acceptor"/>
    <property type="evidence" value="ECO:0007669"/>
    <property type="project" value="InterPro"/>
</dbReference>
<feature type="domain" description="PTS EIIA type-4" evidence="9">
    <location>
        <begin position="1"/>
        <end position="124"/>
    </location>
</feature>
<evidence type="ECO:0000256" key="8">
    <source>
        <dbReference type="ARBA" id="ARBA00022777"/>
    </source>
</evidence>
<proteinExistence type="predicted"/>
<reference evidence="10 11" key="1">
    <citation type="submission" date="2017-02" db="EMBL/GenBank/DDBJ databases">
        <authorList>
            <person name="Peterson S.W."/>
        </authorList>
    </citation>
    <scope>NUCLEOTIDE SEQUENCE [LARGE SCALE GENOMIC DNA]</scope>
    <source>
        <strain evidence="10 11">DSM 15102</strain>
    </source>
</reference>
<dbReference type="GO" id="GO:0016301">
    <property type="term" value="F:kinase activity"/>
    <property type="evidence" value="ECO:0007669"/>
    <property type="project" value="UniProtKB-KW"/>
</dbReference>
<keyword evidence="7" id="KW-0598">Phosphotransferase system</keyword>
<accession>A0A1T4LNZ9</accession>
<comment type="subcellular location">
    <subcellularLocation>
        <location evidence="1">Cytoplasm</location>
    </subcellularLocation>
</comment>
<dbReference type="GO" id="GO:0016020">
    <property type="term" value="C:membrane"/>
    <property type="evidence" value="ECO:0007669"/>
    <property type="project" value="InterPro"/>
</dbReference>
<keyword evidence="8" id="KW-0418">Kinase</keyword>
<sequence length="139" mass="14990">MIAIIVGTHGKLATELIRSGEMIVGNQENIAAITFESGENTDDLLAKYNEKLKNLNTTDGVLFMVDLFGGSPYNAAAMIAAKNFNMDIVTGVNIPMLLETLGARNSLKIVDLVITAKKAGQEGIKSLKETLSKYVEEDL</sequence>
<keyword evidence="6" id="KW-0808">Transferase</keyword>
<dbReference type="InterPro" id="IPR036662">
    <property type="entry name" value="PTS_EIIA_man-typ_sf"/>
</dbReference>
<evidence type="ECO:0000256" key="1">
    <source>
        <dbReference type="ARBA" id="ARBA00004496"/>
    </source>
</evidence>
<dbReference type="Proteomes" id="UP000196365">
    <property type="component" value="Unassembled WGS sequence"/>
</dbReference>